<sequence length="429" mass="49115">MQEVILFYNGLEVPTRKILDSKGVIPSKTVADAKVAIQEMAEYSQKRHNGTSRTRSTKTFDGLAAIQAQLNNLGREIKKVNEKVYAAQVGCEQCKGPHYTKDLPLTKKKGKPLKKLTTLNLVHLSKEGDIEQQLRDSTKGIMQILRIGRFVFPVDFIILDLAEDIQSCNDPRKTIFLRRDQVDDLMLIIKEGEVFEEVKAMNDARMVSKFFRYHSDYDQSEKIRIDCAHNLKFSCMIVVEDMDLYIDEGMGEVVVGKPFCEVSCVETKSNYGVLGRYDVSVPALHKRPQRNKIQYAVVRYKEFGELIQPFKDPKRVSQLDRKLFKTAETMMELTLEESLSMFMAEIAKRHDEHSNLIKEIQAFTNFALRNQKASIKALEIQVRQMNIILHKKLYGNLQSSTKIKPRGNDETISTSVKADKPSIRRIDAS</sequence>
<keyword evidence="2" id="KW-1185">Reference proteome</keyword>
<dbReference type="EMBL" id="BQNB010011672">
    <property type="protein sequence ID" value="GJS93646.1"/>
    <property type="molecule type" value="Genomic_DNA"/>
</dbReference>
<reference evidence="1" key="2">
    <citation type="submission" date="2022-01" db="EMBL/GenBank/DDBJ databases">
        <authorList>
            <person name="Yamashiro T."/>
            <person name="Shiraishi A."/>
            <person name="Satake H."/>
            <person name="Nakayama K."/>
        </authorList>
    </citation>
    <scope>NUCLEOTIDE SEQUENCE</scope>
</reference>
<gene>
    <name evidence="1" type="ORF">Tco_0800614</name>
</gene>
<accession>A0ABQ4ZWC9</accession>
<dbReference type="Proteomes" id="UP001151760">
    <property type="component" value="Unassembled WGS sequence"/>
</dbReference>
<evidence type="ECO:0000313" key="1">
    <source>
        <dbReference type="EMBL" id="GJS93646.1"/>
    </source>
</evidence>
<reference evidence="1" key="1">
    <citation type="journal article" date="2022" name="Int. J. Mol. Sci.">
        <title>Draft Genome of Tanacetum Coccineum: Genomic Comparison of Closely Related Tanacetum-Family Plants.</title>
        <authorList>
            <person name="Yamashiro T."/>
            <person name="Shiraishi A."/>
            <person name="Nakayama K."/>
            <person name="Satake H."/>
        </authorList>
    </citation>
    <scope>NUCLEOTIDE SEQUENCE</scope>
</reference>
<name>A0ABQ4ZWC9_9ASTR</name>
<comment type="caution">
    <text evidence="1">The sequence shown here is derived from an EMBL/GenBank/DDBJ whole genome shotgun (WGS) entry which is preliminary data.</text>
</comment>
<evidence type="ECO:0000313" key="2">
    <source>
        <dbReference type="Proteomes" id="UP001151760"/>
    </source>
</evidence>
<proteinExistence type="predicted"/>
<organism evidence="1 2">
    <name type="scientific">Tanacetum coccineum</name>
    <dbReference type="NCBI Taxonomy" id="301880"/>
    <lineage>
        <taxon>Eukaryota</taxon>
        <taxon>Viridiplantae</taxon>
        <taxon>Streptophyta</taxon>
        <taxon>Embryophyta</taxon>
        <taxon>Tracheophyta</taxon>
        <taxon>Spermatophyta</taxon>
        <taxon>Magnoliopsida</taxon>
        <taxon>eudicotyledons</taxon>
        <taxon>Gunneridae</taxon>
        <taxon>Pentapetalae</taxon>
        <taxon>asterids</taxon>
        <taxon>campanulids</taxon>
        <taxon>Asterales</taxon>
        <taxon>Asteraceae</taxon>
        <taxon>Asteroideae</taxon>
        <taxon>Anthemideae</taxon>
        <taxon>Anthemidinae</taxon>
        <taxon>Tanacetum</taxon>
    </lineage>
</organism>
<protein>
    <submittedName>
        <fullName evidence="1">Uncharacterized protein</fullName>
    </submittedName>
</protein>